<evidence type="ECO:0000313" key="1">
    <source>
        <dbReference type="EMBL" id="MBB4149490.1"/>
    </source>
</evidence>
<sequence length="118" mass="12755">MSATGLAGRIFNERQLAELLGGSDARRYGLVNRALRDGSLIRVKRGTYVLGEEQRSDPIHPFALGQSLVPGCYISFESALAYHGWIPETALVTASLSPGRKTLCFESTTKSSHSLSDA</sequence>
<accession>A0A7W6PY02</accession>
<dbReference type="Proteomes" id="UP000590524">
    <property type="component" value="Unassembled WGS sequence"/>
</dbReference>
<reference evidence="1 2" key="1">
    <citation type="submission" date="2020-08" db="EMBL/GenBank/DDBJ databases">
        <title>Genomic Encyclopedia of Type Strains, Phase IV (KMG-IV): sequencing the most valuable type-strain genomes for metagenomic binning, comparative biology and taxonomic classification.</title>
        <authorList>
            <person name="Goeker M."/>
        </authorList>
    </citation>
    <scope>NUCLEOTIDE SEQUENCE [LARGE SCALE GENOMIC DNA]</scope>
    <source>
        <strain evidence="1 2">DSM 19371</strain>
    </source>
</reference>
<organism evidence="1 2">
    <name type="scientific">Sphingobium scionense</name>
    <dbReference type="NCBI Taxonomy" id="1404341"/>
    <lineage>
        <taxon>Bacteria</taxon>
        <taxon>Pseudomonadati</taxon>
        <taxon>Pseudomonadota</taxon>
        <taxon>Alphaproteobacteria</taxon>
        <taxon>Sphingomonadales</taxon>
        <taxon>Sphingomonadaceae</taxon>
        <taxon>Sphingobium</taxon>
    </lineage>
</organism>
<keyword evidence="2" id="KW-1185">Reference proteome</keyword>
<dbReference type="EMBL" id="JACIEU010000013">
    <property type="protein sequence ID" value="MBB4149490.1"/>
    <property type="molecule type" value="Genomic_DNA"/>
</dbReference>
<proteinExistence type="predicted"/>
<comment type="caution">
    <text evidence="1">The sequence shown here is derived from an EMBL/GenBank/DDBJ whole genome shotgun (WGS) entry which is preliminary data.</text>
</comment>
<name>A0A7W6PY02_9SPHN</name>
<gene>
    <name evidence="1" type="ORF">GGQ90_003282</name>
</gene>
<dbReference type="AlphaFoldDB" id="A0A7W6PY02"/>
<evidence type="ECO:0000313" key="2">
    <source>
        <dbReference type="Proteomes" id="UP000590524"/>
    </source>
</evidence>
<protein>
    <submittedName>
        <fullName evidence="1">Putative transcriptional regulator of viral defense system</fullName>
    </submittedName>
</protein>